<evidence type="ECO:0000313" key="1">
    <source>
        <dbReference type="EMBL" id="GBM50516.1"/>
    </source>
</evidence>
<dbReference type="OrthoDB" id="6156427at2759"/>
<reference evidence="1 2" key="1">
    <citation type="journal article" date="2019" name="Sci. Rep.">
        <title>Orb-weaving spider Araneus ventricosus genome elucidates the spidroin gene catalogue.</title>
        <authorList>
            <person name="Kono N."/>
            <person name="Nakamura H."/>
            <person name="Ohtoshi R."/>
            <person name="Moran D.A.P."/>
            <person name="Shinohara A."/>
            <person name="Yoshida Y."/>
            <person name="Fujiwara M."/>
            <person name="Mori M."/>
            <person name="Tomita M."/>
            <person name="Arakawa K."/>
        </authorList>
    </citation>
    <scope>NUCLEOTIDE SEQUENCE [LARGE SCALE GENOMIC DNA]</scope>
</reference>
<dbReference type="Proteomes" id="UP000499080">
    <property type="component" value="Unassembled WGS sequence"/>
</dbReference>
<comment type="caution">
    <text evidence="1">The sequence shown here is derived from an EMBL/GenBank/DDBJ whole genome shotgun (WGS) entry which is preliminary data.</text>
</comment>
<organism evidence="1 2">
    <name type="scientific">Araneus ventricosus</name>
    <name type="common">Orbweaver spider</name>
    <name type="synonym">Epeira ventricosa</name>
    <dbReference type="NCBI Taxonomy" id="182803"/>
    <lineage>
        <taxon>Eukaryota</taxon>
        <taxon>Metazoa</taxon>
        <taxon>Ecdysozoa</taxon>
        <taxon>Arthropoda</taxon>
        <taxon>Chelicerata</taxon>
        <taxon>Arachnida</taxon>
        <taxon>Araneae</taxon>
        <taxon>Araneomorphae</taxon>
        <taxon>Entelegynae</taxon>
        <taxon>Araneoidea</taxon>
        <taxon>Araneidae</taxon>
        <taxon>Araneus</taxon>
    </lineage>
</organism>
<keyword evidence="2" id="KW-1185">Reference proteome</keyword>
<dbReference type="AlphaFoldDB" id="A0A4Y2GCM1"/>
<name>A0A4Y2GCM1_ARAVE</name>
<protein>
    <submittedName>
        <fullName evidence="1">Uncharacterized protein</fullName>
    </submittedName>
</protein>
<dbReference type="EMBL" id="BGPR01001302">
    <property type="protein sequence ID" value="GBM50516.1"/>
    <property type="molecule type" value="Genomic_DNA"/>
</dbReference>
<evidence type="ECO:0000313" key="2">
    <source>
        <dbReference type="Proteomes" id="UP000499080"/>
    </source>
</evidence>
<gene>
    <name evidence="1" type="ORF">AVEN_160739_1</name>
</gene>
<proteinExistence type="predicted"/>
<accession>A0A4Y2GCM1</accession>
<sequence length="163" mass="18962">MKSVERIRRTKKHIACYAMFYESMTATMFQEKFLSNDKNKQRLINMLCVKFQKEGFVVKQADYLIIKSALEIGKRSQCLVVVGEDIDLLVIMTPSTNSENIFFLKPWRDDAGDALYCAETLNIVPHIRDNISFLHEFSGWDTTFALFRQGKMEFMNVLNSIKL</sequence>